<keyword evidence="12" id="KW-1185">Reference proteome</keyword>
<evidence type="ECO:0000313" key="11">
    <source>
        <dbReference type="EMBL" id="WNM22113.1"/>
    </source>
</evidence>
<sequence length="292" mass="34169">MEIRTDLILGDSVKELKKLPDNSVDLIITSPPYADQRKDTYGGIHPNKYVEWFLPISKELLRVLKPDGTFILNIKEKVVNGERSTYVMELIIEMRKQGWLWTEEFIWHKKNSFPGKWPNRFRDSWERLIQFNKSKNFNMYQDEVKIPIGDWAKGRLKNLSDTDKVRDNAKNGSGFGKNVSNWVGKETVYPTNVLHLATECNNKNHSAAFPEELPEWFIKLFTKELDTVLDPFAGSGTTLFVSNRMKRHSIGIEIMPEYYEMIKSKIRPVELYILEPKTKYEKTRPESSYAIR</sequence>
<dbReference type="Proteomes" id="UP001304515">
    <property type="component" value="Chromosome"/>
</dbReference>
<dbReference type="InterPro" id="IPR001091">
    <property type="entry name" value="RM_Methyltransferase"/>
</dbReference>
<feature type="domain" description="DNA methylase N-4/N-6" evidence="9">
    <location>
        <begin position="24"/>
        <end position="263"/>
    </location>
</feature>
<dbReference type="AlphaFoldDB" id="A0AA96J4I9"/>
<organism evidence="10">
    <name type="scientific">Flavobacterium capsici</name>
    <dbReference type="NCBI Taxonomy" id="3075618"/>
    <lineage>
        <taxon>Bacteria</taxon>
        <taxon>Pseudomonadati</taxon>
        <taxon>Bacteroidota</taxon>
        <taxon>Flavobacteriia</taxon>
        <taxon>Flavobacteriales</taxon>
        <taxon>Flavobacteriaceae</taxon>
        <taxon>Flavobacterium</taxon>
    </lineage>
</organism>
<dbReference type="Pfam" id="PF01555">
    <property type="entry name" value="N6_N4_Mtase"/>
    <property type="match status" value="1"/>
</dbReference>
<dbReference type="PANTHER" id="PTHR13370:SF3">
    <property type="entry name" value="TRNA (GUANINE(10)-N2)-METHYLTRANSFERASE HOMOLOG"/>
    <property type="match status" value="1"/>
</dbReference>
<gene>
    <name evidence="11" type="ORF">RN605_01855</name>
    <name evidence="10" type="ORF">RN608_08555</name>
</gene>
<keyword evidence="2 10" id="KW-0489">Methyltransferase</keyword>
<dbReference type="REBASE" id="763857">
    <property type="entry name" value="M.FspA8ORF8555P"/>
</dbReference>
<reference evidence="10 12" key="1">
    <citation type="submission" date="2023-09" db="EMBL/GenBank/DDBJ databases">
        <title>Flavobacterium sp. a novel bacteria isolate from Pepper rhizosphere.</title>
        <authorList>
            <person name="Peng Y."/>
            <person name="Lee J."/>
        </authorList>
    </citation>
    <scope>NUCLEOTIDE SEQUENCE</scope>
    <source>
        <strain evidence="10">PMR2A8</strain>
        <strain evidence="11 12">PMTSA4</strain>
    </source>
</reference>
<dbReference type="RefSeq" id="WP_313321711.1">
    <property type="nucleotide sequence ID" value="NZ_CP134878.1"/>
</dbReference>
<evidence type="ECO:0000256" key="4">
    <source>
        <dbReference type="ARBA" id="ARBA00022691"/>
    </source>
</evidence>
<dbReference type="PANTHER" id="PTHR13370">
    <property type="entry name" value="RNA METHYLASE-RELATED"/>
    <property type="match status" value="1"/>
</dbReference>
<dbReference type="PRINTS" id="PR00508">
    <property type="entry name" value="S21N4MTFRASE"/>
</dbReference>
<evidence type="ECO:0000259" key="9">
    <source>
        <dbReference type="Pfam" id="PF01555"/>
    </source>
</evidence>
<dbReference type="SUPFAM" id="SSF53335">
    <property type="entry name" value="S-adenosyl-L-methionine-dependent methyltransferases"/>
    <property type="match status" value="1"/>
</dbReference>
<dbReference type="InterPro" id="IPR029063">
    <property type="entry name" value="SAM-dependent_MTases_sf"/>
</dbReference>
<accession>A0AA96F0Y3</accession>
<evidence type="ECO:0000256" key="7">
    <source>
        <dbReference type="ARBA" id="ARBA00049120"/>
    </source>
</evidence>
<dbReference type="GO" id="GO:0003677">
    <property type="term" value="F:DNA binding"/>
    <property type="evidence" value="ECO:0007669"/>
    <property type="project" value="UniProtKB-KW"/>
</dbReference>
<dbReference type="GO" id="GO:0032259">
    <property type="term" value="P:methylation"/>
    <property type="evidence" value="ECO:0007669"/>
    <property type="project" value="UniProtKB-KW"/>
</dbReference>
<evidence type="ECO:0000256" key="8">
    <source>
        <dbReference type="RuleBase" id="RU362026"/>
    </source>
</evidence>
<keyword evidence="5" id="KW-0680">Restriction system</keyword>
<comment type="catalytic activity">
    <reaction evidence="7">
        <text>a 2'-deoxycytidine in DNA + S-adenosyl-L-methionine = an N(4)-methyl-2'-deoxycytidine in DNA + S-adenosyl-L-homocysteine + H(+)</text>
        <dbReference type="Rhea" id="RHEA:16857"/>
        <dbReference type="Rhea" id="RHEA-COMP:11369"/>
        <dbReference type="Rhea" id="RHEA-COMP:13674"/>
        <dbReference type="ChEBI" id="CHEBI:15378"/>
        <dbReference type="ChEBI" id="CHEBI:57856"/>
        <dbReference type="ChEBI" id="CHEBI:59789"/>
        <dbReference type="ChEBI" id="CHEBI:85452"/>
        <dbReference type="ChEBI" id="CHEBI:137933"/>
        <dbReference type="EC" id="2.1.1.113"/>
    </reaction>
</comment>
<protein>
    <recommendedName>
        <fullName evidence="8">Methyltransferase</fullName>
        <ecNumber evidence="8">2.1.1.-</ecNumber>
    </recommendedName>
</protein>
<keyword evidence="3 10" id="KW-0808">Transferase</keyword>
<evidence type="ECO:0000256" key="2">
    <source>
        <dbReference type="ARBA" id="ARBA00022603"/>
    </source>
</evidence>
<evidence type="ECO:0000256" key="6">
    <source>
        <dbReference type="ARBA" id="ARBA00023125"/>
    </source>
</evidence>
<name>A0AA96J4I9_9FLAO</name>
<dbReference type="GO" id="GO:0005737">
    <property type="term" value="C:cytoplasm"/>
    <property type="evidence" value="ECO:0007669"/>
    <property type="project" value="TreeGrafter"/>
</dbReference>
<dbReference type="REBASE" id="763855">
    <property type="entry name" value="M.Fsp4ORF1855P"/>
</dbReference>
<evidence type="ECO:0000256" key="5">
    <source>
        <dbReference type="ARBA" id="ARBA00022747"/>
    </source>
</evidence>
<evidence type="ECO:0000313" key="12">
    <source>
        <dbReference type="Proteomes" id="UP001304515"/>
    </source>
</evidence>
<evidence type="ECO:0000256" key="1">
    <source>
        <dbReference type="ARBA" id="ARBA00010203"/>
    </source>
</evidence>
<keyword evidence="4" id="KW-0949">S-adenosyl-L-methionine</keyword>
<dbReference type="EC" id="2.1.1.-" evidence="8"/>
<proteinExistence type="inferred from homology"/>
<dbReference type="GO" id="GO:0015667">
    <property type="term" value="F:site-specific DNA-methyltransferase (cytosine-N4-specific) activity"/>
    <property type="evidence" value="ECO:0007669"/>
    <property type="project" value="UniProtKB-EC"/>
</dbReference>
<evidence type="ECO:0000313" key="10">
    <source>
        <dbReference type="EMBL" id="WNM18061.1"/>
    </source>
</evidence>
<keyword evidence="6" id="KW-0238">DNA-binding</keyword>
<dbReference type="EMBL" id="CP134890">
    <property type="protein sequence ID" value="WNM22113.1"/>
    <property type="molecule type" value="Genomic_DNA"/>
</dbReference>
<comment type="similarity">
    <text evidence="1">Belongs to the N(4)/N(6)-methyltransferase family. N(4) subfamily.</text>
</comment>
<dbReference type="InterPro" id="IPR002941">
    <property type="entry name" value="DNA_methylase_N4/N6"/>
</dbReference>
<dbReference type="GO" id="GO:0008170">
    <property type="term" value="F:N-methyltransferase activity"/>
    <property type="evidence" value="ECO:0007669"/>
    <property type="project" value="InterPro"/>
</dbReference>
<dbReference type="EMBL" id="CP134878">
    <property type="protein sequence ID" value="WNM18061.1"/>
    <property type="molecule type" value="Genomic_DNA"/>
</dbReference>
<dbReference type="InterPro" id="IPR017985">
    <property type="entry name" value="MeTrfase_CN4_CS"/>
</dbReference>
<dbReference type="GO" id="GO:0009307">
    <property type="term" value="P:DNA restriction-modification system"/>
    <property type="evidence" value="ECO:0007669"/>
    <property type="project" value="UniProtKB-KW"/>
</dbReference>
<dbReference type="Gene3D" id="3.40.50.150">
    <property type="entry name" value="Vaccinia Virus protein VP39"/>
    <property type="match status" value="1"/>
</dbReference>
<dbReference type="PROSITE" id="PS00093">
    <property type="entry name" value="N4_MTASE"/>
    <property type="match status" value="1"/>
</dbReference>
<dbReference type="KEGG" id="fcj:RN605_01855"/>
<accession>A0AA96J4I9</accession>
<evidence type="ECO:0000256" key="3">
    <source>
        <dbReference type="ARBA" id="ARBA00022679"/>
    </source>
</evidence>